<feature type="repeat" description="ANK" evidence="3">
    <location>
        <begin position="1239"/>
        <end position="1266"/>
    </location>
</feature>
<dbReference type="Gene3D" id="1.25.40.20">
    <property type="entry name" value="Ankyrin repeat-containing domain"/>
    <property type="match status" value="6"/>
</dbReference>
<dbReference type="PROSITE" id="PS50088">
    <property type="entry name" value="ANK_REPEAT"/>
    <property type="match status" value="10"/>
</dbReference>
<keyword evidence="7" id="KW-1185">Reference proteome</keyword>
<feature type="domain" description="NACHT" evidence="5">
    <location>
        <begin position="98"/>
        <end position="241"/>
    </location>
</feature>
<dbReference type="InterPro" id="IPR002110">
    <property type="entry name" value="Ankyrin_rpt"/>
</dbReference>
<dbReference type="InterPro" id="IPR051165">
    <property type="entry name" value="Multifunctional_ANK_Repeat"/>
</dbReference>
<dbReference type="PROSITE" id="PS50837">
    <property type="entry name" value="NACHT"/>
    <property type="match status" value="1"/>
</dbReference>
<dbReference type="Pfam" id="PF12796">
    <property type="entry name" value="Ank_2"/>
    <property type="match status" value="4"/>
</dbReference>
<dbReference type="Pfam" id="PF24883">
    <property type="entry name" value="NPHP3_N"/>
    <property type="match status" value="1"/>
</dbReference>
<dbReference type="PANTHER" id="PTHR24123:SF33">
    <property type="entry name" value="PROTEIN HOS4"/>
    <property type="match status" value="1"/>
</dbReference>
<reference evidence="6" key="1">
    <citation type="journal article" date="2023" name="Mol. Phylogenet. Evol.">
        <title>Genome-scale phylogeny and comparative genomics of the fungal order Sordariales.</title>
        <authorList>
            <person name="Hensen N."/>
            <person name="Bonometti L."/>
            <person name="Westerberg I."/>
            <person name="Brannstrom I.O."/>
            <person name="Guillou S."/>
            <person name="Cros-Aarteil S."/>
            <person name="Calhoun S."/>
            <person name="Haridas S."/>
            <person name="Kuo A."/>
            <person name="Mondo S."/>
            <person name="Pangilinan J."/>
            <person name="Riley R."/>
            <person name="LaButti K."/>
            <person name="Andreopoulos B."/>
            <person name="Lipzen A."/>
            <person name="Chen C."/>
            <person name="Yan M."/>
            <person name="Daum C."/>
            <person name="Ng V."/>
            <person name="Clum A."/>
            <person name="Steindorff A."/>
            <person name="Ohm R.A."/>
            <person name="Martin F."/>
            <person name="Silar P."/>
            <person name="Natvig D.O."/>
            <person name="Lalanne C."/>
            <person name="Gautier V."/>
            <person name="Ament-Velasquez S.L."/>
            <person name="Kruys A."/>
            <person name="Hutchinson M.I."/>
            <person name="Powell A.J."/>
            <person name="Barry K."/>
            <person name="Miller A.N."/>
            <person name="Grigoriev I.V."/>
            <person name="Debuchy R."/>
            <person name="Gladieux P."/>
            <person name="Hiltunen Thoren M."/>
            <person name="Johannesson H."/>
        </authorList>
    </citation>
    <scope>NUCLEOTIDE SEQUENCE</scope>
    <source>
        <strain evidence="6">CBS 958.72</strain>
    </source>
</reference>
<dbReference type="Pfam" id="PF22939">
    <property type="entry name" value="WHD_GPIID"/>
    <property type="match status" value="1"/>
</dbReference>
<gene>
    <name evidence="6" type="ORF">B0T24DRAFT_719103</name>
</gene>
<feature type="repeat" description="ANK" evidence="3">
    <location>
        <begin position="664"/>
        <end position="696"/>
    </location>
</feature>
<accession>A0AAE0KHG4</accession>
<sequence>MEYDFDSDVDVVGSDEDVAVIGRDDVSNYNEANILPEPADVIDNIRKWLEPTSYLHESGEYRKHLAAHLEGTGQWLSATPNFKEWHRAAQGGGHADHGLLWVKGIPGSGKSVYAATIADELAKEGYPVLFFFFRQIIDANHTPVNLLRDWLDQVLEYSPPLQNELKDYVDERGGRNRSLDSLGMDTLWNHLKTALAHLPRVYLVADALDEMDKGNDDFLKALAKLGSWKPARVKVLITSRPVTTVEAPLREFPALQIRLEERLVDTDIAIYVQHGIVASSIPAQDRVLIREAVPGRANGLFLYAKLAMDAFLEPDADVREVLRTLPADLDAMYTELLREHARRSGTRHDIQLLILSWVTHATRPLRLIEVAEMVTTSSNLYMDCSLKAAKDVVRAACGPLLEIHADETVSVIHHSLTEFLTGSTRAAASSHDDSQAFPVLLPGPTHQWLALCCVRYLQSGCLDGHNVSKSARDEERYSYLPVKLDPQHVALRLQFPFLDYAAKNWPTHVLKSAHAGWISTILPPLLDAFFVPGQRLGMWLDIEWRPYATKDVTPCHIAARYGLTQYLEYLSSRSSVEVNCTDATGKTPLFHAAGNGHAEAVKILINAGANPDQDDSVGLKPLHRAAALNRASVISVLLAAGVDPLTAKTRENPGRRCGNASRSKGETPLMYACQSGHVEAVEAFLPYLKDIDMVHRALNWASKSGQTKLVKRLIRVPGIDVNAKVRGDTPFFLACYRRDIEAMEALLAAGADAAVLCSLSSQAEFPGAGNYGGLYRSGSNHNISALDVFCFDGRGRDYTTTKLSPKELKYGLDILLQAGLDVNRRDSGLKTPLHHALGNPVLMHLLLLAGADPNTETSDGSTLLHTPVQNEEGWEILKSLVVDGKADVNKRRKSDGQTPLMFYLTSQQNTRRENTIRFLEEFRPDCTIVDNTGTSPLHAAARERFFGEGQCEVIVRLVENGARLDQRTPTGLLPIHVAKEPAVVEQLVKLGADLEARDHAGATPLMRTPRFRVLGSKDGIQEIDFVLGLGAKIDTRDFRGRTLLHEVVRQHLSPPSKRNQASPLLQHLVDLGLDPKSVDYSGNTLLHELAFIANNGSHEERFKQLVRLGVDPDAANNFGQTMLHVLCSKIPDRNGRRPENRLLSHALPACKEIDAMDHEGNRPIHFAATVSESIVAQLIDAGADVSAATKEGLTPLHVAAWARESNTVGVLLAAIATGNYGDPETIINATAFSKRRSGGALTPLYYACLSGRPESVALLLEAGAKVKDFAFTLLEACSEFEVEDKRWIPPNDKRSIPLDEGTESGSVQRVLATNVHIKRGINAIYSYGHSRSFLSEHNTARLEEILQMLADHGLPVPAPDDSKSNTGVIYAHNAINQAISLDSNYAAACLMNLQVANESSEPHQLPPFLAGNSRFTTRWASLRRGSAAQALRESNAVPTTNSRDLSREQDARICLLLTKREFEFVEASLRGPLLPNRLNDNGRTALHTFAAFGYASLLSKLATEDDVKQFDNVEWRMRKEREKDTLGNRACPQGSIWPLIVTACQRELPNMEVLRFLVEQLKVSVNVSQLEYKYQADKNESIYVTGDSPLHFLARGRHWWQANQALPYLLSRKPDLEIRDHEGETPLHKALADAEYGLGIFHKHTARILIQAGADVNAVTYNGRSCLAVASYDPELTRLLIESGVRVTAVALFAAIDNKRPDVLELLLATGANANMRHDPEAPKKRTSIFRESTPWGVPLKDFIWGDLQKHEEYPLYRAALKSSQGGQYYGESGKVLIDLARILLAHGADPLALFLRPVKPDPKGAPRVESKDDAEDQEPKNVQHEKYTIFHDILACNGIVEPFLECLPAVDLEHRDGRGRTVLLAAFTNPKTSNRKIRLDNSDKEQMIIGFLLQRGADGTARDNDGRNALHTLFNAVREAEASPPFKEGEFEDLLQLLISASPALVNQVDAVEGKTPLHYALAAVGKGGLEVGKEIDMLLEAGADPTLVDGEGNSSLHFLAWRLGRKTKVRNLFSRFLELGLDINARNANGETLLFDYTKKAVVNPKTEWSCRVHEDSEKDIWELFESAGADFTAKDSRGRSLLHVAARKNKWVTGFQALLRKGLDPMSQDDKQMTCLDVAAACGNAAVLALFEEGENKRAQESNENESAEEQSDDDEMFDA</sequence>
<comment type="caution">
    <text evidence="6">The sequence shown here is derived from an EMBL/GenBank/DDBJ whole genome shotgun (WGS) entry which is preliminary data.</text>
</comment>
<evidence type="ECO:0000256" key="4">
    <source>
        <dbReference type="SAM" id="MobiDB-lite"/>
    </source>
</evidence>
<dbReference type="InterPro" id="IPR054471">
    <property type="entry name" value="GPIID_WHD"/>
</dbReference>
<feature type="repeat" description="ANK" evidence="3">
    <location>
        <begin position="2080"/>
        <end position="2113"/>
    </location>
</feature>
<feature type="repeat" description="ANK" evidence="3">
    <location>
        <begin position="726"/>
        <end position="758"/>
    </location>
</feature>
<feature type="repeat" description="ANK" evidence="3">
    <location>
        <begin position="1622"/>
        <end position="1661"/>
    </location>
</feature>
<dbReference type="PANTHER" id="PTHR24123">
    <property type="entry name" value="ANKYRIN REPEAT-CONTAINING"/>
    <property type="match status" value="1"/>
</dbReference>
<dbReference type="SMART" id="SM00248">
    <property type="entry name" value="ANK"/>
    <property type="match status" value="26"/>
</dbReference>
<feature type="region of interest" description="Disordered" evidence="4">
    <location>
        <begin position="1803"/>
        <end position="1822"/>
    </location>
</feature>
<evidence type="ECO:0000259" key="5">
    <source>
        <dbReference type="PROSITE" id="PS50837"/>
    </source>
</evidence>
<dbReference type="InterPro" id="IPR007111">
    <property type="entry name" value="NACHT_NTPase"/>
</dbReference>
<feature type="repeat" description="ANK" evidence="3">
    <location>
        <begin position="1191"/>
        <end position="1223"/>
    </location>
</feature>
<feature type="compositionally biased region" description="Acidic residues" evidence="4">
    <location>
        <begin position="2146"/>
        <end position="2163"/>
    </location>
</feature>
<dbReference type="Pfam" id="PF00023">
    <property type="entry name" value="Ank"/>
    <property type="match status" value="1"/>
</dbReference>
<dbReference type="InterPro" id="IPR056884">
    <property type="entry name" value="NPHP3-like_N"/>
</dbReference>
<dbReference type="InterPro" id="IPR027417">
    <property type="entry name" value="P-loop_NTPase"/>
</dbReference>
<dbReference type="Gene3D" id="3.40.50.300">
    <property type="entry name" value="P-loop containing nucleotide triphosphate hydrolases"/>
    <property type="match status" value="1"/>
</dbReference>
<organism evidence="6 7">
    <name type="scientific">Lasiosphaeria ovina</name>
    <dbReference type="NCBI Taxonomy" id="92902"/>
    <lineage>
        <taxon>Eukaryota</taxon>
        <taxon>Fungi</taxon>
        <taxon>Dikarya</taxon>
        <taxon>Ascomycota</taxon>
        <taxon>Pezizomycotina</taxon>
        <taxon>Sordariomycetes</taxon>
        <taxon>Sordariomycetidae</taxon>
        <taxon>Sordariales</taxon>
        <taxon>Lasiosphaeriaceae</taxon>
        <taxon>Lasiosphaeria</taxon>
    </lineage>
</organism>
<dbReference type="PROSITE" id="PS50297">
    <property type="entry name" value="ANK_REP_REGION"/>
    <property type="match status" value="6"/>
</dbReference>
<feature type="repeat" description="ANK" evidence="3">
    <location>
        <begin position="932"/>
        <end position="969"/>
    </location>
</feature>
<evidence type="ECO:0000313" key="7">
    <source>
        <dbReference type="Proteomes" id="UP001287356"/>
    </source>
</evidence>
<feature type="region of interest" description="Disordered" evidence="4">
    <location>
        <begin position="2138"/>
        <end position="2163"/>
    </location>
</feature>
<dbReference type="SUPFAM" id="SSF52540">
    <property type="entry name" value="P-loop containing nucleoside triphosphate hydrolases"/>
    <property type="match status" value="1"/>
</dbReference>
<keyword evidence="1" id="KW-0677">Repeat</keyword>
<dbReference type="Proteomes" id="UP001287356">
    <property type="component" value="Unassembled WGS sequence"/>
</dbReference>
<dbReference type="SUPFAM" id="SSF48403">
    <property type="entry name" value="Ankyrin repeat"/>
    <property type="match status" value="5"/>
</dbReference>
<evidence type="ECO:0000256" key="2">
    <source>
        <dbReference type="ARBA" id="ARBA00023043"/>
    </source>
</evidence>
<feature type="repeat" description="ANK" evidence="3">
    <location>
        <begin position="1954"/>
        <end position="1992"/>
    </location>
</feature>
<evidence type="ECO:0000256" key="3">
    <source>
        <dbReference type="PROSITE-ProRule" id="PRU00023"/>
    </source>
</evidence>
<protein>
    <submittedName>
        <fullName evidence="6">Ankyrin repeat protein</fullName>
    </submittedName>
</protein>
<dbReference type="InterPro" id="IPR036770">
    <property type="entry name" value="Ankyrin_rpt-contain_sf"/>
</dbReference>
<evidence type="ECO:0000313" key="6">
    <source>
        <dbReference type="EMBL" id="KAK3376823.1"/>
    </source>
</evidence>
<dbReference type="EMBL" id="JAULSN010000003">
    <property type="protein sequence ID" value="KAK3376823.1"/>
    <property type="molecule type" value="Genomic_DNA"/>
</dbReference>
<feature type="repeat" description="ANK" evidence="3">
    <location>
        <begin position="584"/>
        <end position="616"/>
    </location>
</feature>
<evidence type="ECO:0000256" key="1">
    <source>
        <dbReference type="ARBA" id="ARBA00022737"/>
    </source>
</evidence>
<proteinExistence type="predicted"/>
<dbReference type="PRINTS" id="PR01415">
    <property type="entry name" value="ANKYRIN"/>
</dbReference>
<keyword evidence="2 3" id="KW-0040">ANK repeat</keyword>
<feature type="repeat" description="ANK" evidence="3">
    <location>
        <begin position="617"/>
        <end position="649"/>
    </location>
</feature>
<reference evidence="6" key="2">
    <citation type="submission" date="2023-06" db="EMBL/GenBank/DDBJ databases">
        <authorList>
            <consortium name="Lawrence Berkeley National Laboratory"/>
            <person name="Haridas S."/>
            <person name="Hensen N."/>
            <person name="Bonometti L."/>
            <person name="Westerberg I."/>
            <person name="Brannstrom I.O."/>
            <person name="Guillou S."/>
            <person name="Cros-Aarteil S."/>
            <person name="Calhoun S."/>
            <person name="Kuo A."/>
            <person name="Mondo S."/>
            <person name="Pangilinan J."/>
            <person name="Riley R."/>
            <person name="Labutti K."/>
            <person name="Andreopoulos B."/>
            <person name="Lipzen A."/>
            <person name="Chen C."/>
            <person name="Yanf M."/>
            <person name="Daum C."/>
            <person name="Ng V."/>
            <person name="Clum A."/>
            <person name="Steindorff A."/>
            <person name="Ohm R."/>
            <person name="Martin F."/>
            <person name="Silar P."/>
            <person name="Natvig D."/>
            <person name="Lalanne C."/>
            <person name="Gautier V."/>
            <person name="Ament-Velasquez S.L."/>
            <person name="Kruys A."/>
            <person name="Hutchinson M.I."/>
            <person name="Powell A.J."/>
            <person name="Barry K."/>
            <person name="Miller A.N."/>
            <person name="Grigoriev I.V."/>
            <person name="Debuchy R."/>
            <person name="Gladieux P."/>
            <person name="Thoren M.H."/>
            <person name="Johannesson H."/>
        </authorList>
    </citation>
    <scope>NUCLEOTIDE SEQUENCE</scope>
    <source>
        <strain evidence="6">CBS 958.72</strain>
    </source>
</reference>
<name>A0AAE0KHG4_9PEZI</name>